<protein>
    <submittedName>
        <fullName evidence="2">Uncharacterized protein</fullName>
    </submittedName>
</protein>
<dbReference type="Proteomes" id="UP000318394">
    <property type="component" value="Unassembled WGS sequence"/>
</dbReference>
<evidence type="ECO:0000313" key="3">
    <source>
        <dbReference type="Proteomes" id="UP000315164"/>
    </source>
</evidence>
<accession>A0A547E7Z4</accession>
<evidence type="ECO:0000313" key="4">
    <source>
        <dbReference type="Proteomes" id="UP000318394"/>
    </source>
</evidence>
<name>A0A547E7Z4_MANHA</name>
<dbReference type="EMBL" id="VAJI01000067">
    <property type="protein sequence ID" value="TRB33704.1"/>
    <property type="molecule type" value="Genomic_DNA"/>
</dbReference>
<dbReference type="GeneID" id="67369551"/>
<proteinExistence type="predicted"/>
<dbReference type="Proteomes" id="UP000315164">
    <property type="component" value="Unassembled WGS sequence"/>
</dbReference>
<reference evidence="3 4" key="1">
    <citation type="journal article" date="2019" name="Vet. Microbiol.">
        <title>Genetic characterization of susceptible and multi-drug resistant Mannheimia haemolytica isolated from high-risk stocker calves prior to and after antimicrobial metaphylaxis.</title>
        <authorList>
            <person name="Snyder E.R."/>
            <person name="Alvarez-Narvaez S."/>
            <person name="Credille B.C."/>
        </authorList>
    </citation>
    <scope>NUCLEOTIDE SEQUENCE [LARGE SCALE GENOMIC DNA]</scope>
    <source>
        <strain evidence="2 3">UGA-R5-128-1</strain>
        <strain evidence="1 4">UGA-R7-163-1</strain>
    </source>
</reference>
<gene>
    <name evidence="2" type="ORF">FEA53_13595</name>
    <name evidence="1" type="ORF">FEB89_13545</name>
</gene>
<dbReference type="EMBL" id="VAJB01000065">
    <property type="protein sequence ID" value="TRB71249.1"/>
    <property type="molecule type" value="Genomic_DNA"/>
</dbReference>
<dbReference type="KEGG" id="mhay:VK67_09225"/>
<dbReference type="AlphaFoldDB" id="A0A547E7Z4"/>
<sequence length="76" mass="8628">MSLLKKAQTFISIFNEVRAKNEAQRQSSNNLNVALKNAAEMRAEMNGFSLKPQKRSTYFADHYGCGIHAVETYDNE</sequence>
<evidence type="ECO:0000313" key="2">
    <source>
        <dbReference type="EMBL" id="TRB71249.1"/>
    </source>
</evidence>
<organism evidence="2 3">
    <name type="scientific">Mannheimia haemolytica</name>
    <name type="common">Pasteurella haemolytica</name>
    <dbReference type="NCBI Taxonomy" id="75985"/>
    <lineage>
        <taxon>Bacteria</taxon>
        <taxon>Pseudomonadati</taxon>
        <taxon>Pseudomonadota</taxon>
        <taxon>Gammaproteobacteria</taxon>
        <taxon>Pasteurellales</taxon>
        <taxon>Pasteurellaceae</taxon>
        <taxon>Mannheimia</taxon>
    </lineage>
</organism>
<dbReference type="RefSeq" id="WP_006248324.1">
    <property type="nucleotide sequence ID" value="NZ_CP011098.1"/>
</dbReference>
<keyword evidence="4" id="KW-1185">Reference proteome</keyword>
<dbReference type="KEGG" id="mhaq:WC39_09225"/>
<evidence type="ECO:0000313" key="1">
    <source>
        <dbReference type="EMBL" id="TRB33704.1"/>
    </source>
</evidence>
<comment type="caution">
    <text evidence="2">The sequence shown here is derived from an EMBL/GenBank/DDBJ whole genome shotgun (WGS) entry which is preliminary data.</text>
</comment>